<comment type="subcellular location">
    <subcellularLocation>
        <location evidence="1">Cell envelope</location>
    </subcellularLocation>
</comment>
<dbReference type="PROSITE" id="PS51257">
    <property type="entry name" value="PROKAR_LIPOPROTEIN"/>
    <property type="match status" value="1"/>
</dbReference>
<feature type="compositionally biased region" description="Acidic residues" evidence="4">
    <location>
        <begin position="31"/>
        <end position="45"/>
    </location>
</feature>
<evidence type="ECO:0000259" key="5">
    <source>
        <dbReference type="Pfam" id="PF13407"/>
    </source>
</evidence>
<dbReference type="Gene3D" id="3.40.50.2300">
    <property type="match status" value="2"/>
</dbReference>
<dbReference type="InterPro" id="IPR025997">
    <property type="entry name" value="SBP_2_dom"/>
</dbReference>
<dbReference type="Pfam" id="PF13407">
    <property type="entry name" value="Peripla_BP_4"/>
    <property type="match status" value="1"/>
</dbReference>
<comment type="similarity">
    <text evidence="2">Belongs to the bacterial solute-binding protein 2 family.</text>
</comment>
<accession>E6TTV4</accession>
<organism evidence="6 7">
    <name type="scientific">Evansella cellulosilytica (strain ATCC 21833 / DSM 2522 / FERM P-1141 / JCM 9156 / N-4)</name>
    <name type="common">Bacillus cellulosilyticus</name>
    <dbReference type="NCBI Taxonomy" id="649639"/>
    <lineage>
        <taxon>Bacteria</taxon>
        <taxon>Bacillati</taxon>
        <taxon>Bacillota</taxon>
        <taxon>Bacilli</taxon>
        <taxon>Bacillales</taxon>
        <taxon>Bacillaceae</taxon>
        <taxon>Evansella</taxon>
    </lineage>
</organism>
<dbReference type="PANTHER" id="PTHR46847">
    <property type="entry name" value="D-ALLOSE-BINDING PERIPLASMIC PROTEIN-RELATED"/>
    <property type="match status" value="1"/>
</dbReference>
<gene>
    <name evidence="6" type="ordered locus">Bcell_3745</name>
</gene>
<dbReference type="SUPFAM" id="SSF53822">
    <property type="entry name" value="Periplasmic binding protein-like I"/>
    <property type="match status" value="1"/>
</dbReference>
<feature type="domain" description="Periplasmic binding protein" evidence="5">
    <location>
        <begin position="58"/>
        <end position="311"/>
    </location>
</feature>
<feature type="region of interest" description="Disordered" evidence="4">
    <location>
        <begin position="27"/>
        <end position="54"/>
    </location>
</feature>
<dbReference type="AlphaFoldDB" id="E6TTV4"/>
<dbReference type="Proteomes" id="UP000001401">
    <property type="component" value="Chromosome"/>
</dbReference>
<name>E6TTV4_EVAC2</name>
<dbReference type="RefSeq" id="WP_013490316.1">
    <property type="nucleotide sequence ID" value="NC_014829.1"/>
</dbReference>
<dbReference type="OrthoDB" id="9814427at2"/>
<dbReference type="PANTHER" id="PTHR46847:SF1">
    <property type="entry name" value="D-ALLOSE-BINDING PERIPLASMIC PROTEIN-RELATED"/>
    <property type="match status" value="1"/>
</dbReference>
<evidence type="ECO:0000256" key="2">
    <source>
        <dbReference type="ARBA" id="ARBA00007639"/>
    </source>
</evidence>
<dbReference type="KEGG" id="bco:Bcell_3745"/>
<reference evidence="6 7" key="1">
    <citation type="submission" date="2010-12" db="EMBL/GenBank/DDBJ databases">
        <title>Complete sequence of Bacillus cellulosilyticus DSM 2522.</title>
        <authorList>
            <consortium name="US DOE Joint Genome Institute"/>
            <person name="Lucas S."/>
            <person name="Copeland A."/>
            <person name="Lapidus A."/>
            <person name="Cheng J.-F."/>
            <person name="Bruce D."/>
            <person name="Goodwin L."/>
            <person name="Pitluck S."/>
            <person name="Chertkov O."/>
            <person name="Detter J.C."/>
            <person name="Han C."/>
            <person name="Tapia R."/>
            <person name="Land M."/>
            <person name="Hauser L."/>
            <person name="Jeffries C."/>
            <person name="Kyrpides N."/>
            <person name="Ivanova N."/>
            <person name="Mikhailova N."/>
            <person name="Brumm P."/>
            <person name="Mead D."/>
            <person name="Woyke T."/>
        </authorList>
    </citation>
    <scope>NUCLEOTIDE SEQUENCE [LARGE SCALE GENOMIC DNA]</scope>
    <source>
        <strain evidence="7">ATCC 21833 / DSM 2522 / FERM P-1141 / JCM 9156 / N-4</strain>
    </source>
</reference>
<dbReference type="GO" id="GO:0030246">
    <property type="term" value="F:carbohydrate binding"/>
    <property type="evidence" value="ECO:0007669"/>
    <property type="project" value="UniProtKB-ARBA"/>
</dbReference>
<evidence type="ECO:0000256" key="3">
    <source>
        <dbReference type="ARBA" id="ARBA00022729"/>
    </source>
</evidence>
<keyword evidence="3" id="KW-0732">Signal</keyword>
<dbReference type="eggNOG" id="COG1879">
    <property type="taxonomic scope" value="Bacteria"/>
</dbReference>
<evidence type="ECO:0000256" key="4">
    <source>
        <dbReference type="SAM" id="MobiDB-lite"/>
    </source>
</evidence>
<dbReference type="InterPro" id="IPR028082">
    <property type="entry name" value="Peripla_BP_I"/>
</dbReference>
<dbReference type="EMBL" id="CP002394">
    <property type="protein sequence ID" value="ADU31985.1"/>
    <property type="molecule type" value="Genomic_DNA"/>
</dbReference>
<protein>
    <recommendedName>
        <fullName evidence="5">Periplasmic binding protein domain-containing protein</fullName>
    </recommendedName>
</protein>
<sequence length="334" mass="35846">MFKRFGILAIFITFVFVIMIGCSSESPVEGQSDDTTDEQNEEQSESSEASASGEQLTIGVSINALANIHNRHMFEYIEEEIEAAGHNAVMVNANGHAVQQVNDIENLISQGVDVIVVQNGDTDALTNVVQEAVDAGIPVISQESGWIPGTSAMFAMNDFAVASELYMMLAGEMGYEGEIITINHNDHPAIRARRNIQDAVLREYPLIENVNTVTSGFPGTVEIAYSGVESALLANPNVKAIWATFDLEAIGAAQAVQAAGRDDILIVGVDGEEEALEMIRDGGPIIATVVGDLRATCIEVVEVAEKLASGAETLSFYSIPYEIVTEDNVAKYLD</sequence>
<evidence type="ECO:0000313" key="7">
    <source>
        <dbReference type="Proteomes" id="UP000001401"/>
    </source>
</evidence>
<evidence type="ECO:0000313" key="6">
    <source>
        <dbReference type="EMBL" id="ADU31985.1"/>
    </source>
</evidence>
<dbReference type="GO" id="GO:0030313">
    <property type="term" value="C:cell envelope"/>
    <property type="evidence" value="ECO:0007669"/>
    <property type="project" value="UniProtKB-SubCell"/>
</dbReference>
<evidence type="ECO:0000256" key="1">
    <source>
        <dbReference type="ARBA" id="ARBA00004196"/>
    </source>
</evidence>
<dbReference type="STRING" id="649639.Bcell_3745"/>
<proteinExistence type="inferred from homology"/>
<dbReference type="HOGENOM" id="CLU_791469_0_0_9"/>
<keyword evidence="7" id="KW-1185">Reference proteome</keyword>